<evidence type="ECO:0000256" key="5">
    <source>
        <dbReference type="ARBA" id="ARBA00022989"/>
    </source>
</evidence>
<keyword evidence="4 7" id="KW-0812">Transmembrane</keyword>
<evidence type="ECO:0000256" key="1">
    <source>
        <dbReference type="ARBA" id="ARBA00004141"/>
    </source>
</evidence>
<dbReference type="PANTHER" id="PTHR30576">
    <property type="entry name" value="COLANIC BIOSYNTHESIS UDP-GLUCOSE LIPID CARRIER TRANSFERASE"/>
    <property type="match status" value="1"/>
</dbReference>
<dbReference type="Pfam" id="PF02397">
    <property type="entry name" value="Bac_transf"/>
    <property type="match status" value="1"/>
</dbReference>
<proteinExistence type="inferred from homology"/>
<evidence type="ECO:0000256" key="3">
    <source>
        <dbReference type="ARBA" id="ARBA00022679"/>
    </source>
</evidence>
<evidence type="ECO:0000313" key="9">
    <source>
        <dbReference type="EMBL" id="RGS38784.1"/>
    </source>
</evidence>
<dbReference type="GO" id="GO:0016780">
    <property type="term" value="F:phosphotransferase activity, for other substituted phosphate groups"/>
    <property type="evidence" value="ECO:0007669"/>
    <property type="project" value="TreeGrafter"/>
</dbReference>
<evidence type="ECO:0000256" key="4">
    <source>
        <dbReference type="ARBA" id="ARBA00022692"/>
    </source>
</evidence>
<evidence type="ECO:0000256" key="6">
    <source>
        <dbReference type="ARBA" id="ARBA00023136"/>
    </source>
</evidence>
<comment type="caution">
    <text evidence="9">The sequence shown here is derived from an EMBL/GenBank/DDBJ whole genome shotgun (WGS) entry which is preliminary data.</text>
</comment>
<evidence type="ECO:0000256" key="7">
    <source>
        <dbReference type="SAM" id="Phobius"/>
    </source>
</evidence>
<dbReference type="InterPro" id="IPR017475">
    <property type="entry name" value="EPS_sugar_tfrase"/>
</dbReference>
<feature type="transmembrane region" description="Helical" evidence="7">
    <location>
        <begin position="281"/>
        <end position="304"/>
    </location>
</feature>
<gene>
    <name evidence="9" type="ORF">DWX94_11440</name>
</gene>
<accession>A0A3R5ZZD9</accession>
<dbReference type="Pfam" id="PF13727">
    <property type="entry name" value="CoA_binding_3"/>
    <property type="match status" value="1"/>
</dbReference>
<comment type="subcellular location">
    <subcellularLocation>
        <location evidence="1">Membrane</location>
        <topology evidence="1">Multi-pass membrane protein</topology>
    </subcellularLocation>
</comment>
<dbReference type="AlphaFoldDB" id="A0A3R5ZZD9"/>
<evidence type="ECO:0000259" key="8">
    <source>
        <dbReference type="Pfam" id="PF02397"/>
    </source>
</evidence>
<evidence type="ECO:0000313" key="10">
    <source>
        <dbReference type="Proteomes" id="UP000283295"/>
    </source>
</evidence>
<dbReference type="Proteomes" id="UP000283295">
    <property type="component" value="Unassembled WGS sequence"/>
</dbReference>
<dbReference type="GO" id="GO:0016020">
    <property type="term" value="C:membrane"/>
    <property type="evidence" value="ECO:0007669"/>
    <property type="project" value="UniProtKB-SubCell"/>
</dbReference>
<sequence>MYQKGAKGWLKHFDFMLLDLIVLQLSFLVAFQIRHGMVNPYASRDYLALAIITELADIVAMIFLNTYEGVLRRGHFKEFVSSFKNGFVIVALLLLYVFVLKDTSIYSRTTILLMWVIYVYATFAVRSLWKKHLEKYAEQGKGKKLLVMTTRHIADDVVAGLKEKNYSGFDIVGVMVIDANLIGQEIQGVPVVADYNSAVDYVRTAWVDEIYVDVRGAYGYANTLIEAFVEGGITVHMCISSIVKTHGDKQLIQKMNGETVVTTMMNYATPKQMLLKRTADIIGGLVGSIFTLILTIFIGPVIYIKSPGPIFFKQERVGLNGKIFKMYKFRSMYMDAEERKKELMAQNTMSDSKMFKMDFDPRVIGNKILPDGTKKKGIGQYLRDFSIDEFPQFFNVLKGDLSLVGTRPPLISEVEQYEMHHKSRLATKPGITGMWQVSGRSDITDFEEVVRLDTEYIENWSFGLDVKIVLKTIKVVLGREGSK</sequence>
<feature type="transmembrane region" description="Helical" evidence="7">
    <location>
        <begin position="12"/>
        <end position="34"/>
    </location>
</feature>
<protein>
    <submittedName>
        <fullName evidence="9">Sugar transferase</fullName>
    </submittedName>
</protein>
<feature type="transmembrane region" description="Helical" evidence="7">
    <location>
        <begin position="79"/>
        <end position="99"/>
    </location>
</feature>
<organism evidence="9 10">
    <name type="scientific">Coprococcus eutactus</name>
    <dbReference type="NCBI Taxonomy" id="33043"/>
    <lineage>
        <taxon>Bacteria</taxon>
        <taxon>Bacillati</taxon>
        <taxon>Bacillota</taxon>
        <taxon>Clostridia</taxon>
        <taxon>Lachnospirales</taxon>
        <taxon>Lachnospiraceae</taxon>
        <taxon>Coprococcus</taxon>
    </lineage>
</organism>
<reference evidence="9 10" key="1">
    <citation type="submission" date="2018-08" db="EMBL/GenBank/DDBJ databases">
        <title>A genome reference for cultivated species of the human gut microbiota.</title>
        <authorList>
            <person name="Zou Y."/>
            <person name="Xue W."/>
            <person name="Luo G."/>
        </authorList>
    </citation>
    <scope>NUCLEOTIDE SEQUENCE [LARGE SCALE GENOMIC DNA]</scope>
    <source>
        <strain evidence="9 10">AF22-21</strain>
    </source>
</reference>
<keyword evidence="5 7" id="KW-1133">Transmembrane helix</keyword>
<feature type="transmembrane region" description="Helical" evidence="7">
    <location>
        <begin position="105"/>
        <end position="125"/>
    </location>
</feature>
<dbReference type="EMBL" id="QRVK01000036">
    <property type="protein sequence ID" value="RGS38784.1"/>
    <property type="molecule type" value="Genomic_DNA"/>
</dbReference>
<comment type="similarity">
    <text evidence="2">Belongs to the bacterial sugar transferase family.</text>
</comment>
<keyword evidence="3 9" id="KW-0808">Transferase</keyword>
<dbReference type="NCBIfam" id="TIGR03025">
    <property type="entry name" value="EPS_sugtrans"/>
    <property type="match status" value="1"/>
</dbReference>
<evidence type="ECO:0000256" key="2">
    <source>
        <dbReference type="ARBA" id="ARBA00006464"/>
    </source>
</evidence>
<dbReference type="OrthoDB" id="9808602at2"/>
<feature type="domain" description="Bacterial sugar transferase" evidence="8">
    <location>
        <begin position="276"/>
        <end position="477"/>
    </location>
</feature>
<name>A0A3R5ZZD9_9FIRM</name>
<dbReference type="PANTHER" id="PTHR30576:SF10">
    <property type="entry name" value="SLL5057 PROTEIN"/>
    <property type="match status" value="1"/>
</dbReference>
<keyword evidence="6 7" id="KW-0472">Membrane</keyword>
<dbReference type="InterPro" id="IPR003362">
    <property type="entry name" value="Bact_transf"/>
</dbReference>
<feature type="transmembrane region" description="Helical" evidence="7">
    <location>
        <begin position="46"/>
        <end position="67"/>
    </location>
</feature>